<keyword evidence="10" id="KW-1185">Reference proteome</keyword>
<dbReference type="STRING" id="201973.SAMN04488025_11080"/>
<evidence type="ECO:0000259" key="7">
    <source>
        <dbReference type="PROSITE" id="PS51099"/>
    </source>
</evidence>
<dbReference type="Gene3D" id="1.10.1790.10">
    <property type="entry name" value="PRD domain"/>
    <property type="match status" value="2"/>
</dbReference>
<evidence type="ECO:0000256" key="1">
    <source>
        <dbReference type="ARBA" id="ARBA00022679"/>
    </source>
</evidence>
<dbReference type="InterPro" id="IPR036390">
    <property type="entry name" value="WH_DNA-bd_sf"/>
</dbReference>
<dbReference type="InterPro" id="IPR002178">
    <property type="entry name" value="PTS_EIIA_type-2_dom"/>
</dbReference>
<evidence type="ECO:0000259" key="8">
    <source>
        <dbReference type="PROSITE" id="PS51372"/>
    </source>
</evidence>
<dbReference type="InterPro" id="IPR036388">
    <property type="entry name" value="WH-like_DNA-bd_sf"/>
</dbReference>
<evidence type="ECO:0000256" key="3">
    <source>
        <dbReference type="ARBA" id="ARBA00023015"/>
    </source>
</evidence>
<keyword evidence="2" id="KW-0677">Repeat</keyword>
<dbReference type="Gene3D" id="1.10.10.10">
    <property type="entry name" value="Winged helix-like DNA-binding domain superfamily/Winged helix DNA-binding domain"/>
    <property type="match status" value="2"/>
</dbReference>
<keyword evidence="1" id="KW-0808">Transferase</keyword>
<dbReference type="RefSeq" id="WP_092037584.1">
    <property type="nucleotide sequence ID" value="NZ_FOOK01000010.1"/>
</dbReference>
<dbReference type="GO" id="GO:0009401">
    <property type="term" value="P:phosphoenolpyruvate-dependent sugar phosphotransferase system"/>
    <property type="evidence" value="ECO:0007669"/>
    <property type="project" value="InterPro"/>
</dbReference>
<dbReference type="Pfam" id="PF08279">
    <property type="entry name" value="HTH_11"/>
    <property type="match status" value="1"/>
</dbReference>
<feature type="domain" description="PRD" evidence="8">
    <location>
        <begin position="197"/>
        <end position="302"/>
    </location>
</feature>
<dbReference type="AlphaFoldDB" id="A0A1I2N0X5"/>
<sequence>MALDQRSCSILSYLVHSDGTVTIPFLTETFRVSRRTIYYDLEKIDDWLKKRGYAPVKKIRGSGLVLEEREKRDIREAIKSLQEQDYEYATEERQTWIVLHVMTAGRPVFIEDFTRLFRVSRNTVIEDIKALKHRLGAFHVSLLSDRKKGYLIKGDEKNCRKAMVEYLSRIFPEDAWPLLEMNKQNLFRQGRAFGFPSFHPRLFDDFMRLIQECEKQFGVEYTDAVHLQLALRLLFILRRVQLGRVVRFDPIEKSVLRNTPERTMAQTLMEKILHLFPLSVPDDEIDYLTTHLLGARINELRVQEADSGDIQRLSAIIRKMIDDFEKRALVRFPDRKQMEHNMLIHLKSAYYRLIYDIPVNNPVAEQVMERYPEIYQITQQVIHHLEAVVRKPVPKNEIAFMAMHFGGWLRREGLRVRGKRKVLIVCAGGVGTSRMLQQQLEERFPAVEILRTATVRNYRFYQDQADVIISTAPLKETSPSVPVMTVSPILTEAQLSELQRKLGLEEASPHSPSVDALLAVVEQYATIRDRSGLEQALRRFFHRPERAALHSKPGLADLLSRETVRIHDVVTGWEDAVRLAAQPLIRKRVIEERYVEAMLQMVREMGPYMVIAPLVAVPHARPEDGVRELGMSILKLRRAIPFPDEDHPVQLIVVLAATGDEGHLRALSQLSRLLGRKEAMRDVLAARSEGELLALLSSAAYRERDVPTIN</sequence>
<dbReference type="PROSITE" id="PS00372">
    <property type="entry name" value="PTS_EIIA_TYPE_2_HIS"/>
    <property type="match status" value="1"/>
</dbReference>
<dbReference type="InterPro" id="IPR013196">
    <property type="entry name" value="HTH_11"/>
</dbReference>
<dbReference type="EMBL" id="FOOK01000010">
    <property type="protein sequence ID" value="SFF97008.1"/>
    <property type="molecule type" value="Genomic_DNA"/>
</dbReference>
<dbReference type="OrthoDB" id="369398at2"/>
<feature type="domain" description="PRD" evidence="8">
    <location>
        <begin position="308"/>
        <end position="415"/>
    </location>
</feature>
<dbReference type="PANTHER" id="PTHR30185">
    <property type="entry name" value="CRYPTIC BETA-GLUCOSIDE BGL OPERON ANTITERMINATOR"/>
    <property type="match status" value="1"/>
</dbReference>
<dbReference type="PROSITE" id="PS51099">
    <property type="entry name" value="PTS_EIIB_TYPE_2"/>
    <property type="match status" value="1"/>
</dbReference>
<dbReference type="InterPro" id="IPR036634">
    <property type="entry name" value="PRD_sf"/>
</dbReference>
<accession>A0A1I2N0X5</accession>
<dbReference type="Proteomes" id="UP000198661">
    <property type="component" value="Unassembled WGS sequence"/>
</dbReference>
<dbReference type="Pfam" id="PF05043">
    <property type="entry name" value="Mga"/>
    <property type="match status" value="1"/>
</dbReference>
<dbReference type="SUPFAM" id="SSF55804">
    <property type="entry name" value="Phoshotransferase/anion transport protein"/>
    <property type="match status" value="1"/>
</dbReference>
<dbReference type="CDD" id="cd00211">
    <property type="entry name" value="PTS_IIA_fru"/>
    <property type="match status" value="1"/>
</dbReference>
<keyword evidence="3" id="KW-0805">Transcription regulation</keyword>
<dbReference type="Pfam" id="PF00874">
    <property type="entry name" value="PRD"/>
    <property type="match status" value="2"/>
</dbReference>
<evidence type="ECO:0000256" key="5">
    <source>
        <dbReference type="ARBA" id="ARBA00023163"/>
    </source>
</evidence>
<dbReference type="InterPro" id="IPR003501">
    <property type="entry name" value="PTS_EIIB_2/3"/>
</dbReference>
<keyword evidence="5" id="KW-0804">Transcription</keyword>
<protein>
    <submittedName>
        <fullName evidence="9">Transcriptional antiterminator, BglG family</fullName>
    </submittedName>
</protein>
<dbReference type="Gene3D" id="3.40.930.10">
    <property type="entry name" value="Mannitol-specific EII, Chain A"/>
    <property type="match status" value="1"/>
</dbReference>
<feature type="domain" description="PTS EIIA type-2" evidence="6">
    <location>
        <begin position="557"/>
        <end position="699"/>
    </location>
</feature>
<dbReference type="SUPFAM" id="SSF63520">
    <property type="entry name" value="PTS-regulatory domain, PRD"/>
    <property type="match status" value="2"/>
</dbReference>
<dbReference type="InterPro" id="IPR050661">
    <property type="entry name" value="BglG_antiterminators"/>
</dbReference>
<dbReference type="PROSITE" id="PS51372">
    <property type="entry name" value="PRD_2"/>
    <property type="match status" value="2"/>
</dbReference>
<dbReference type="PANTHER" id="PTHR30185:SF9">
    <property type="entry name" value="MANNITOL-SPECIFIC PHOSPHOTRANSFERASE ENZYME IIA COMPONENT"/>
    <property type="match status" value="1"/>
</dbReference>
<dbReference type="SUPFAM" id="SSF46785">
    <property type="entry name" value="Winged helix' DNA-binding domain"/>
    <property type="match status" value="2"/>
</dbReference>
<name>A0A1I2N0X5_9BACL</name>
<reference evidence="9 10" key="1">
    <citation type="submission" date="2016-10" db="EMBL/GenBank/DDBJ databases">
        <authorList>
            <person name="de Groot N.N."/>
        </authorList>
    </citation>
    <scope>NUCLEOTIDE SEQUENCE [LARGE SCALE GENOMIC DNA]</scope>
    <source>
        <strain evidence="9 10">DSM 44945</strain>
    </source>
</reference>
<dbReference type="Pfam" id="PF02302">
    <property type="entry name" value="PTS_IIB"/>
    <property type="match status" value="1"/>
</dbReference>
<evidence type="ECO:0000313" key="9">
    <source>
        <dbReference type="EMBL" id="SFF97008.1"/>
    </source>
</evidence>
<evidence type="ECO:0000256" key="2">
    <source>
        <dbReference type="ARBA" id="ARBA00022737"/>
    </source>
</evidence>
<feature type="domain" description="PTS EIIB type-2" evidence="7">
    <location>
        <begin position="420"/>
        <end position="510"/>
    </location>
</feature>
<dbReference type="CDD" id="cd05568">
    <property type="entry name" value="PTS_IIB_bgl_like"/>
    <property type="match status" value="1"/>
</dbReference>
<evidence type="ECO:0000259" key="6">
    <source>
        <dbReference type="PROSITE" id="PS51094"/>
    </source>
</evidence>
<dbReference type="GO" id="GO:0008982">
    <property type="term" value="F:protein-N(PI)-phosphohistidine-sugar phosphotransferase activity"/>
    <property type="evidence" value="ECO:0007669"/>
    <property type="project" value="InterPro"/>
</dbReference>
<evidence type="ECO:0000256" key="4">
    <source>
        <dbReference type="ARBA" id="ARBA00023159"/>
    </source>
</evidence>
<dbReference type="Pfam" id="PF00359">
    <property type="entry name" value="PTS_EIIA_2"/>
    <property type="match status" value="1"/>
</dbReference>
<organism evidence="9 10">
    <name type="scientific">Planifilum fulgidum</name>
    <dbReference type="NCBI Taxonomy" id="201973"/>
    <lineage>
        <taxon>Bacteria</taxon>
        <taxon>Bacillati</taxon>
        <taxon>Bacillota</taxon>
        <taxon>Bacilli</taxon>
        <taxon>Bacillales</taxon>
        <taxon>Thermoactinomycetaceae</taxon>
        <taxon>Planifilum</taxon>
    </lineage>
</organism>
<keyword evidence="4" id="KW-0010">Activator</keyword>
<gene>
    <name evidence="9" type="ORF">SAMN04488025_11080</name>
</gene>
<dbReference type="InterPro" id="IPR011608">
    <property type="entry name" value="PRD"/>
</dbReference>
<dbReference type="SUPFAM" id="SSF52794">
    <property type="entry name" value="PTS system IIB component-like"/>
    <property type="match status" value="1"/>
</dbReference>
<dbReference type="Gene3D" id="3.40.50.2300">
    <property type="match status" value="1"/>
</dbReference>
<dbReference type="PROSITE" id="PS51094">
    <property type="entry name" value="PTS_EIIA_TYPE_2"/>
    <property type="match status" value="1"/>
</dbReference>
<evidence type="ECO:0000313" key="10">
    <source>
        <dbReference type="Proteomes" id="UP000198661"/>
    </source>
</evidence>
<proteinExistence type="predicted"/>
<dbReference type="InterPro" id="IPR016152">
    <property type="entry name" value="PTrfase/Anion_transptr"/>
</dbReference>
<dbReference type="InterPro" id="IPR036095">
    <property type="entry name" value="PTS_EIIB-like_sf"/>
</dbReference>
<dbReference type="GO" id="GO:0006355">
    <property type="term" value="P:regulation of DNA-templated transcription"/>
    <property type="evidence" value="ECO:0007669"/>
    <property type="project" value="InterPro"/>
</dbReference>
<dbReference type="InterPro" id="IPR007737">
    <property type="entry name" value="Mga_HTH"/>
</dbReference>
<dbReference type="InterPro" id="IPR013011">
    <property type="entry name" value="PTS_EIIB_2"/>
</dbReference>